<keyword evidence="4 9" id="KW-0863">Zinc-finger</keyword>
<gene>
    <name evidence="11" type="primary">RPA12</name>
    <name evidence="11" type="ORF">ECANGB1_1845</name>
</gene>
<keyword evidence="5 8" id="KW-0862">Zinc</keyword>
<feature type="binding site" evidence="8">
    <location>
        <position position="63"/>
    </location>
    <ligand>
        <name>Zn(2+)</name>
        <dbReference type="ChEBI" id="CHEBI:29105"/>
        <label>2</label>
    </ligand>
</feature>
<proteinExistence type="inferred from homology"/>
<evidence type="ECO:0000256" key="8">
    <source>
        <dbReference type="PIRSR" id="PIRSR005586-1"/>
    </source>
</evidence>
<feature type="binding site" evidence="8">
    <location>
        <position position="23"/>
    </location>
    <ligand>
        <name>Zn(2+)</name>
        <dbReference type="ChEBI" id="CHEBI:29105"/>
        <label>1</label>
    </ligand>
</feature>
<dbReference type="GO" id="GO:0061629">
    <property type="term" value="F:RNA polymerase II-specific DNA-binding transcription factor binding"/>
    <property type="evidence" value="ECO:0007669"/>
    <property type="project" value="EnsemblFungi"/>
</dbReference>
<evidence type="ECO:0000313" key="12">
    <source>
        <dbReference type="Proteomes" id="UP000192639"/>
    </source>
</evidence>
<sequence length="102" mass="11924">MFCECGTFIIITPGELINNCRRCRKVITEEKIASFSYKEERQLLKDDVEKEERVEKARRTRICPKCGNNEMFFHTLQTRSADEGQTVFYECTACGTKERLNS</sequence>
<comment type="function">
    <text evidence="7">DNA-dependent RNA polymerase catalyzes the transcription of DNA into RNA using the four ribonucleoside triphosphates as substrates.</text>
</comment>
<dbReference type="Pfam" id="PF01096">
    <property type="entry name" value="Zn_ribbon_TFIIS"/>
    <property type="match status" value="1"/>
</dbReference>
<evidence type="ECO:0000256" key="6">
    <source>
        <dbReference type="ARBA" id="ARBA00023242"/>
    </source>
</evidence>
<dbReference type="PROSITE" id="PS51133">
    <property type="entry name" value="ZF_TFIIS_2"/>
    <property type="match status" value="1"/>
</dbReference>
<dbReference type="GO" id="GO:0006363">
    <property type="term" value="P:termination of RNA polymerase I transcription"/>
    <property type="evidence" value="ECO:0007669"/>
    <property type="project" value="EnsemblFungi"/>
</dbReference>
<keyword evidence="2 7" id="KW-0240">DNA-directed RNA polymerase</keyword>
<keyword evidence="3 8" id="KW-0479">Metal-binding</keyword>
<comment type="subcellular location">
    <subcellularLocation>
        <location evidence="1">Nucleus</location>
        <location evidence="1">Nucleolus</location>
    </subcellularLocation>
</comment>
<name>A0A1Y1S5E2_9MICR</name>
<dbReference type="AlphaFoldDB" id="A0A1Y1S5E2"/>
<organism evidence="11 12">
    <name type="scientific">Enterospora canceri</name>
    <dbReference type="NCBI Taxonomy" id="1081671"/>
    <lineage>
        <taxon>Eukaryota</taxon>
        <taxon>Fungi</taxon>
        <taxon>Fungi incertae sedis</taxon>
        <taxon>Microsporidia</taxon>
        <taxon>Enterocytozoonidae</taxon>
        <taxon>Enterospora</taxon>
    </lineage>
</organism>
<dbReference type="InterPro" id="IPR012164">
    <property type="entry name" value="Rpa12/Rpb9/Rpc10/TFS"/>
</dbReference>
<accession>A0A1Y1S5E2</accession>
<feature type="binding site" evidence="8">
    <location>
        <position position="3"/>
    </location>
    <ligand>
        <name>Zn(2+)</name>
        <dbReference type="ChEBI" id="CHEBI:29105"/>
        <label>1</label>
    </ligand>
</feature>
<dbReference type="PIRSF" id="PIRSF005586">
    <property type="entry name" value="RNApol_RpoM"/>
    <property type="match status" value="1"/>
</dbReference>
<dbReference type="GO" id="GO:0003676">
    <property type="term" value="F:nucleic acid binding"/>
    <property type="evidence" value="ECO:0007669"/>
    <property type="project" value="InterPro"/>
</dbReference>
<evidence type="ECO:0000256" key="2">
    <source>
        <dbReference type="ARBA" id="ARBA00022478"/>
    </source>
</evidence>
<dbReference type="Proteomes" id="UP000192639">
    <property type="component" value="Unassembled WGS sequence"/>
</dbReference>
<dbReference type="GO" id="GO:0003899">
    <property type="term" value="F:DNA-directed RNA polymerase activity"/>
    <property type="evidence" value="ECO:0007669"/>
    <property type="project" value="EnsemblFungi"/>
</dbReference>
<evidence type="ECO:0000256" key="1">
    <source>
        <dbReference type="ARBA" id="ARBA00004604"/>
    </source>
</evidence>
<dbReference type="SUPFAM" id="SSF57783">
    <property type="entry name" value="Zinc beta-ribbon"/>
    <property type="match status" value="1"/>
</dbReference>
<reference evidence="11 12" key="1">
    <citation type="journal article" date="2017" name="Environ. Microbiol.">
        <title>Decay of the glycolytic pathway and adaptation to intranuclear parasitism within Enterocytozoonidae microsporidia.</title>
        <authorList>
            <person name="Wiredu Boakye D."/>
            <person name="Jaroenlak P."/>
            <person name="Prachumwat A."/>
            <person name="Williams T.A."/>
            <person name="Bateman K.S."/>
            <person name="Itsathitphaisarn O."/>
            <person name="Sritunyalucksana K."/>
            <person name="Paszkiewicz K.H."/>
            <person name="Moore K.A."/>
            <person name="Stentiford G.D."/>
            <person name="Williams B.A."/>
        </authorList>
    </citation>
    <scope>NUCLEOTIDE SEQUENCE [LARGE SCALE GENOMIC DNA]</scope>
    <source>
        <strain evidence="11 12">GB1</strain>
    </source>
</reference>
<dbReference type="GO" id="GO:0006362">
    <property type="term" value="P:transcription elongation by RNA polymerase I"/>
    <property type="evidence" value="ECO:0007669"/>
    <property type="project" value="EnsemblFungi"/>
</dbReference>
<dbReference type="PANTHER" id="PTHR11239">
    <property type="entry name" value="DNA-DIRECTED RNA POLYMERASE"/>
    <property type="match status" value="1"/>
</dbReference>
<feature type="binding site" evidence="8">
    <location>
        <position position="91"/>
    </location>
    <ligand>
        <name>Zn(2+)</name>
        <dbReference type="ChEBI" id="CHEBI:29105"/>
        <label>2</label>
    </ligand>
</feature>
<keyword evidence="6 7" id="KW-0539">Nucleus</keyword>
<keyword evidence="7" id="KW-0804">Transcription</keyword>
<dbReference type="SMART" id="SM00440">
    <property type="entry name" value="ZnF_C2C2"/>
    <property type="match status" value="1"/>
</dbReference>
<dbReference type="VEuPathDB" id="MicrosporidiaDB:ECANGB1_1845"/>
<evidence type="ECO:0000256" key="7">
    <source>
        <dbReference type="PIRNR" id="PIRNR005586"/>
    </source>
</evidence>
<evidence type="ECO:0000256" key="9">
    <source>
        <dbReference type="PIRSR" id="PIRSR005586-2"/>
    </source>
</evidence>
<evidence type="ECO:0000256" key="3">
    <source>
        <dbReference type="ARBA" id="ARBA00022723"/>
    </source>
</evidence>
<dbReference type="CDD" id="cd10507">
    <property type="entry name" value="Zn-ribbon_RPA12"/>
    <property type="match status" value="1"/>
</dbReference>
<feature type="binding site" evidence="8">
    <location>
        <position position="94"/>
    </location>
    <ligand>
        <name>Zn(2+)</name>
        <dbReference type="ChEBI" id="CHEBI:29105"/>
        <label>2</label>
    </ligand>
</feature>
<feature type="binding site" evidence="8">
    <location>
        <position position="20"/>
    </location>
    <ligand>
        <name>Zn(2+)</name>
        <dbReference type="ChEBI" id="CHEBI:29105"/>
        <label>1</label>
    </ligand>
</feature>
<evidence type="ECO:0000256" key="4">
    <source>
        <dbReference type="ARBA" id="ARBA00022771"/>
    </source>
</evidence>
<keyword evidence="12" id="KW-1185">Reference proteome</keyword>
<dbReference type="PANTHER" id="PTHR11239:SF14">
    <property type="entry name" value="DNA-DIRECTED RNA POLYMERASE I SUBUNIT RPA12"/>
    <property type="match status" value="1"/>
</dbReference>
<feature type="domain" description="TFIIS-type" evidence="10">
    <location>
        <begin position="59"/>
        <end position="99"/>
    </location>
</feature>
<evidence type="ECO:0000313" key="11">
    <source>
        <dbReference type="EMBL" id="ORD93647.1"/>
    </source>
</evidence>
<dbReference type="InterPro" id="IPR001222">
    <property type="entry name" value="Znf_TFIIS"/>
</dbReference>
<evidence type="ECO:0000259" key="10">
    <source>
        <dbReference type="PROSITE" id="PS51133"/>
    </source>
</evidence>
<dbReference type="InterPro" id="IPR034004">
    <property type="entry name" value="Zn_ribbon_RPA12_C"/>
</dbReference>
<dbReference type="PROSITE" id="PS00466">
    <property type="entry name" value="ZF_TFIIS_1"/>
    <property type="match status" value="1"/>
</dbReference>
<dbReference type="GO" id="GO:0005736">
    <property type="term" value="C:RNA polymerase I complex"/>
    <property type="evidence" value="ECO:0007669"/>
    <property type="project" value="EnsemblFungi"/>
</dbReference>
<dbReference type="GO" id="GO:0006361">
    <property type="term" value="P:transcription initiation at RNA polymerase I promoter"/>
    <property type="evidence" value="ECO:0007669"/>
    <property type="project" value="EnsemblFungi"/>
</dbReference>
<dbReference type="Gene3D" id="2.20.25.10">
    <property type="match status" value="1"/>
</dbReference>
<dbReference type="GO" id="GO:0008270">
    <property type="term" value="F:zinc ion binding"/>
    <property type="evidence" value="ECO:0007669"/>
    <property type="project" value="UniProtKB-KW"/>
</dbReference>
<comment type="caution">
    <text evidence="11">The sequence shown here is derived from an EMBL/GenBank/DDBJ whole genome shotgun (WGS) entry which is preliminary data.</text>
</comment>
<dbReference type="EMBL" id="LWDP01000060">
    <property type="protein sequence ID" value="ORD93647.1"/>
    <property type="molecule type" value="Genomic_DNA"/>
</dbReference>
<feature type="binding site" evidence="8">
    <location>
        <position position="66"/>
    </location>
    <ligand>
        <name>Zn(2+)</name>
        <dbReference type="ChEBI" id="CHEBI:29105"/>
        <label>2</label>
    </ligand>
</feature>
<dbReference type="GO" id="GO:0000122">
    <property type="term" value="P:negative regulation of transcription by RNA polymerase II"/>
    <property type="evidence" value="ECO:0007669"/>
    <property type="project" value="EnsemblFungi"/>
</dbReference>
<comment type="similarity">
    <text evidence="7">Belongs to the archaeal rpoM/eukaryotic RPA12/RPB9/RPC11 RNA polymerase family.</text>
</comment>
<evidence type="ECO:0000256" key="5">
    <source>
        <dbReference type="ARBA" id="ARBA00022833"/>
    </source>
</evidence>
<feature type="binding site" evidence="8">
    <location>
        <position position="5"/>
    </location>
    <ligand>
        <name>Zn(2+)</name>
        <dbReference type="ChEBI" id="CHEBI:29105"/>
        <label>1</label>
    </ligand>
</feature>
<feature type="zinc finger region" description="C4-type" evidence="9">
    <location>
        <begin position="3"/>
        <end position="23"/>
    </location>
</feature>
<protein>
    <recommendedName>
        <fullName evidence="7">DNA-directed RNA polymerase subunit</fullName>
    </recommendedName>
</protein>
<dbReference type="OrthoDB" id="10056816at2759"/>